<keyword evidence="8" id="KW-1185">Reference proteome</keyword>
<keyword evidence="5 6" id="KW-0648">Protein biosynthesis</keyword>
<keyword evidence="4 6" id="KW-0694">RNA-binding</keyword>
<evidence type="ECO:0000256" key="5">
    <source>
        <dbReference type="ARBA" id="ARBA00022917"/>
    </source>
</evidence>
<dbReference type="AlphaFoldDB" id="A0A1R2B7K3"/>
<dbReference type="Proteomes" id="UP000187209">
    <property type="component" value="Unassembled WGS sequence"/>
</dbReference>
<proteinExistence type="inferred from homology"/>
<reference evidence="7 8" key="1">
    <citation type="submission" date="2016-11" db="EMBL/GenBank/DDBJ databases">
        <title>The macronuclear genome of Stentor coeruleus: a giant cell with tiny introns.</title>
        <authorList>
            <person name="Slabodnick M."/>
            <person name="Ruby J.G."/>
            <person name="Reiff S.B."/>
            <person name="Swart E.C."/>
            <person name="Gosai S."/>
            <person name="Prabakaran S."/>
            <person name="Witkowska E."/>
            <person name="Larue G.E."/>
            <person name="Fisher S."/>
            <person name="Freeman R.M."/>
            <person name="Gunawardena J."/>
            <person name="Chu W."/>
            <person name="Stover N.A."/>
            <person name="Gregory B.D."/>
            <person name="Nowacki M."/>
            <person name="Derisi J."/>
            <person name="Roy S.W."/>
            <person name="Marshall W.F."/>
            <person name="Sood P."/>
        </authorList>
    </citation>
    <scope>NUCLEOTIDE SEQUENCE [LARGE SCALE GENOMIC DNA]</scope>
    <source>
        <strain evidence="7">WM001</strain>
    </source>
</reference>
<name>A0A1R2B7K3_9CILI</name>
<protein>
    <submittedName>
        <fullName evidence="7">Uncharacterized protein</fullName>
    </submittedName>
</protein>
<dbReference type="Gene3D" id="3.30.760.10">
    <property type="entry name" value="RNA Cap, Translation Initiation Factor Eif4e"/>
    <property type="match status" value="1"/>
</dbReference>
<dbReference type="SUPFAM" id="SSF55418">
    <property type="entry name" value="eIF4e-like"/>
    <property type="match status" value="1"/>
</dbReference>
<evidence type="ECO:0000256" key="6">
    <source>
        <dbReference type="RuleBase" id="RU004374"/>
    </source>
</evidence>
<dbReference type="OrthoDB" id="590761at2759"/>
<dbReference type="GO" id="GO:0006417">
    <property type="term" value="P:regulation of translation"/>
    <property type="evidence" value="ECO:0007669"/>
    <property type="project" value="UniProtKB-KW"/>
</dbReference>
<dbReference type="InterPro" id="IPR023398">
    <property type="entry name" value="TIF_eIF4e-like"/>
</dbReference>
<dbReference type="GO" id="GO:0016281">
    <property type="term" value="C:eukaryotic translation initiation factor 4F complex"/>
    <property type="evidence" value="ECO:0007669"/>
    <property type="project" value="TreeGrafter"/>
</dbReference>
<dbReference type="GO" id="GO:0003743">
    <property type="term" value="F:translation initiation factor activity"/>
    <property type="evidence" value="ECO:0007669"/>
    <property type="project" value="UniProtKB-KW"/>
</dbReference>
<comment type="similarity">
    <text evidence="1 6">Belongs to the eukaryotic initiation factor 4E family.</text>
</comment>
<dbReference type="Pfam" id="PF01652">
    <property type="entry name" value="IF4E"/>
    <property type="match status" value="1"/>
</dbReference>
<comment type="caution">
    <text evidence="7">The sequence shown here is derived from an EMBL/GenBank/DDBJ whole genome shotgun (WGS) entry which is preliminary data.</text>
</comment>
<dbReference type="InterPro" id="IPR001040">
    <property type="entry name" value="TIF_eIF_4E"/>
</dbReference>
<evidence type="ECO:0000256" key="3">
    <source>
        <dbReference type="ARBA" id="ARBA00022845"/>
    </source>
</evidence>
<evidence type="ECO:0000256" key="1">
    <source>
        <dbReference type="ARBA" id="ARBA00009860"/>
    </source>
</evidence>
<sequence>MEQHSYPLQRKWVIWEMWNQSKEFGSSLDSMGEVGEFQGLHEFWQHWNYLPHANPLMLFENPETKVKIIIESINQSIEAIGIFQDKIKPFWDDPNNKSGSSIYFEIGVGEIHRLKDIWDKLVFSLIGETLPYSEDIVGVRIVDKKCSYKYEVWCKFDGNANRFVNKALQIKDEIKELLGVVNIQIASHSSS</sequence>
<organism evidence="7 8">
    <name type="scientific">Stentor coeruleus</name>
    <dbReference type="NCBI Taxonomy" id="5963"/>
    <lineage>
        <taxon>Eukaryota</taxon>
        <taxon>Sar</taxon>
        <taxon>Alveolata</taxon>
        <taxon>Ciliophora</taxon>
        <taxon>Postciliodesmatophora</taxon>
        <taxon>Heterotrichea</taxon>
        <taxon>Heterotrichida</taxon>
        <taxon>Stentoridae</taxon>
        <taxon>Stentor</taxon>
    </lineage>
</organism>
<dbReference type="PANTHER" id="PTHR11960:SF8">
    <property type="entry name" value="EUKARYOTIC TRANSLATION INITIATION FACTOR 4E1-RELATED"/>
    <property type="match status" value="1"/>
</dbReference>
<evidence type="ECO:0000313" key="8">
    <source>
        <dbReference type="Proteomes" id="UP000187209"/>
    </source>
</evidence>
<evidence type="ECO:0000313" key="7">
    <source>
        <dbReference type="EMBL" id="OMJ72759.1"/>
    </source>
</evidence>
<accession>A0A1R2B7K3</accession>
<dbReference type="EMBL" id="MPUH01000875">
    <property type="protein sequence ID" value="OMJ72759.1"/>
    <property type="molecule type" value="Genomic_DNA"/>
</dbReference>
<dbReference type="GO" id="GO:0000340">
    <property type="term" value="F:RNA 7-methylguanosine cap binding"/>
    <property type="evidence" value="ECO:0007669"/>
    <property type="project" value="TreeGrafter"/>
</dbReference>
<keyword evidence="2 6" id="KW-0396">Initiation factor</keyword>
<keyword evidence="3" id="KW-0810">Translation regulation</keyword>
<evidence type="ECO:0000256" key="2">
    <source>
        <dbReference type="ARBA" id="ARBA00022540"/>
    </source>
</evidence>
<dbReference type="PANTHER" id="PTHR11960">
    <property type="entry name" value="EUKARYOTIC TRANSLATION INITIATION FACTOR 4E RELATED"/>
    <property type="match status" value="1"/>
</dbReference>
<evidence type="ECO:0000256" key="4">
    <source>
        <dbReference type="ARBA" id="ARBA00022884"/>
    </source>
</evidence>
<gene>
    <name evidence="7" type="ORF">SteCoe_28707</name>
</gene>